<accession>A0A1L5PAM2</accession>
<sequence>MISQQTFAIIKAETRVPVAIPVDVAYLEEKAEALDQSCAKRPAGGPRMPVVRIRPTLR</sequence>
<geneLocation type="plasmid" evidence="2">
    <name>prsp8c3a</name>
</geneLocation>
<protein>
    <submittedName>
        <fullName evidence="1">Uncharacterized protein</fullName>
    </submittedName>
</protein>
<gene>
    <name evidence="1" type="ORF">AM571_PA00337</name>
</gene>
<evidence type="ECO:0000313" key="1">
    <source>
        <dbReference type="EMBL" id="APO77218.1"/>
    </source>
</evidence>
<dbReference type="EMBL" id="CP017242">
    <property type="protein sequence ID" value="APO77218.1"/>
    <property type="molecule type" value="Genomic_DNA"/>
</dbReference>
<name>A0A1L5PAM2_RHIET</name>
<organism evidence="1 2">
    <name type="scientific">Rhizobium etli 8C-3</name>
    <dbReference type="NCBI Taxonomy" id="538025"/>
    <lineage>
        <taxon>Bacteria</taxon>
        <taxon>Pseudomonadati</taxon>
        <taxon>Pseudomonadota</taxon>
        <taxon>Alphaproteobacteria</taxon>
        <taxon>Hyphomicrobiales</taxon>
        <taxon>Rhizobiaceae</taxon>
        <taxon>Rhizobium/Agrobacterium group</taxon>
        <taxon>Rhizobium</taxon>
    </lineage>
</organism>
<reference evidence="1 2" key="1">
    <citation type="submission" date="2016-09" db="EMBL/GenBank/DDBJ databases">
        <title>The complete genome sequences of Rhizobium gallicum, symbiovars gallicum and phaseoli, symbionts associated to common bean (Phaseolus vulgaris).</title>
        <authorList>
            <person name="Bustos P."/>
            <person name="Santamaria R.I."/>
            <person name="Perez-Carrascal O.M."/>
            <person name="Juarez S."/>
            <person name="Lozano L."/>
            <person name="Martinez-Flores I."/>
            <person name="Martinez-Romero E."/>
            <person name="Cevallos M."/>
            <person name="Romero D."/>
            <person name="Davila G."/>
            <person name="Gonzalez V."/>
        </authorList>
    </citation>
    <scope>NUCLEOTIDE SEQUENCE [LARGE SCALE GENOMIC DNA]</scope>
    <source>
        <strain evidence="1 2">8C-3</strain>
        <plasmid evidence="2">Plasmid prsp8c3a</plasmid>
    </source>
</reference>
<dbReference type="Proteomes" id="UP000185109">
    <property type="component" value="Plasmid pRsp8C3a"/>
</dbReference>
<proteinExistence type="predicted"/>
<keyword evidence="1" id="KW-0614">Plasmid</keyword>
<evidence type="ECO:0000313" key="2">
    <source>
        <dbReference type="Proteomes" id="UP000185109"/>
    </source>
</evidence>
<dbReference type="AlphaFoldDB" id="A0A1L5PAM2"/>